<dbReference type="AlphaFoldDB" id="A0A7D6VAP3"/>
<evidence type="ECO:0000313" key="2">
    <source>
        <dbReference type="Proteomes" id="UP000515512"/>
    </source>
</evidence>
<accession>A0A7D6VAP3</accession>
<reference evidence="1 2" key="1">
    <citation type="submission" date="2020-07" db="EMBL/GenBank/DDBJ databases">
        <authorList>
            <person name="Zhuang K."/>
            <person name="Ran Y."/>
        </authorList>
    </citation>
    <scope>NUCLEOTIDE SEQUENCE [LARGE SCALE GENOMIC DNA]</scope>
    <source>
        <strain evidence="1 2">WCH-YHL-001</strain>
    </source>
</reference>
<name>A0A7D6VAP3_9NOCA</name>
<dbReference type="SUPFAM" id="SSF140453">
    <property type="entry name" value="EsxAB dimer-like"/>
    <property type="match status" value="1"/>
</dbReference>
<dbReference type="Pfam" id="PF06013">
    <property type="entry name" value="WXG100"/>
    <property type="match status" value="1"/>
</dbReference>
<dbReference type="InterPro" id="IPR010310">
    <property type="entry name" value="T7SS_ESAT-6-like"/>
</dbReference>
<protein>
    <submittedName>
        <fullName evidence="1">WXG100 family type VII secretion target</fullName>
    </submittedName>
</protein>
<dbReference type="RefSeq" id="WP_181583039.1">
    <property type="nucleotide sequence ID" value="NZ_CP059399.1"/>
</dbReference>
<keyword evidence="2" id="KW-1185">Reference proteome</keyword>
<sequence length="98" mass="10758">MSKVQHDAAGGSKAEGDMANAVEGMRWTIKQITDEVEAARGWAGAARGKFNEAANAWKEEADRLNGILNRITQQVGAGNVQYKRMDQEGEDAFSYIRI</sequence>
<organism evidence="1 2">
    <name type="scientific">Nocardia huaxiensis</name>
    <dbReference type="NCBI Taxonomy" id="2755382"/>
    <lineage>
        <taxon>Bacteria</taxon>
        <taxon>Bacillati</taxon>
        <taxon>Actinomycetota</taxon>
        <taxon>Actinomycetes</taxon>
        <taxon>Mycobacteriales</taxon>
        <taxon>Nocardiaceae</taxon>
        <taxon>Nocardia</taxon>
    </lineage>
</organism>
<proteinExistence type="predicted"/>
<dbReference type="Proteomes" id="UP000515512">
    <property type="component" value="Chromosome"/>
</dbReference>
<dbReference type="KEGG" id="nhu:H0264_06010"/>
<dbReference type="EMBL" id="CP059399">
    <property type="protein sequence ID" value="QLY31861.1"/>
    <property type="molecule type" value="Genomic_DNA"/>
</dbReference>
<dbReference type="InterPro" id="IPR036689">
    <property type="entry name" value="ESAT-6-like_sf"/>
</dbReference>
<evidence type="ECO:0000313" key="1">
    <source>
        <dbReference type="EMBL" id="QLY31861.1"/>
    </source>
</evidence>
<dbReference type="Gene3D" id="1.10.287.1060">
    <property type="entry name" value="ESAT-6-like"/>
    <property type="match status" value="1"/>
</dbReference>
<gene>
    <name evidence="1" type="ORF">H0264_06010</name>
</gene>